<sequence>MIIATLVLCATLHASPVLPQQDSLDHPEEVDWFPVVQRVLPPLVDGTKDRYHTFGFLRSASDDDSILTACSTGPGHPVILRSTDFGSTWNVAYDPGYQGYDDVPKDGASVPDGFVCYVMNRGRVIISRDAGRTWHEQRLDTIANINAVDFIDPMNGILRWGYRGVDALRTSDGGNTWDSVRITGVYVNSASSVIDIAMTGLDTWTIFRGYQDTTWSYVTRDGGTTWNMTTLPPRALTMKRMGGSRLWAFCLNYLHPDDLSDFRTYDEVWESEDAGLTWKRLIKANVAPPWGVRDAVRIGGGLQVVGGSANKLYFVEQGDWKVQKVDAFGLPEAAVRNLHRHRENVIFGTIGPDFFRMTYVPSHTSSVDDDGTSSPPTSMVHASPGSRVAIGRPLGSDPVLHATTLDGSDVPYCFSIDDGGNPALIVHRTTAHGIYAVTIDRGSNNIHRMLLIVR</sequence>
<evidence type="ECO:0000256" key="1">
    <source>
        <dbReference type="SAM" id="MobiDB-lite"/>
    </source>
</evidence>
<dbReference type="AlphaFoldDB" id="A0A1M3KY15"/>
<dbReference type="Proteomes" id="UP000184233">
    <property type="component" value="Unassembled WGS sequence"/>
</dbReference>
<dbReference type="SUPFAM" id="SSF110296">
    <property type="entry name" value="Oligoxyloglucan reducing end-specific cellobiohydrolase"/>
    <property type="match status" value="1"/>
</dbReference>
<name>A0A1M3KY15_9BACT</name>
<protein>
    <recommendedName>
        <fullName evidence="4">Photosynthesis system II assembly factor Ycf48/Hcf136-like domain-containing protein</fullName>
    </recommendedName>
</protein>
<comment type="caution">
    <text evidence="2">The sequence shown here is derived from an EMBL/GenBank/DDBJ whole genome shotgun (WGS) entry which is preliminary data.</text>
</comment>
<dbReference type="InterPro" id="IPR015943">
    <property type="entry name" value="WD40/YVTN_repeat-like_dom_sf"/>
</dbReference>
<dbReference type="Gene3D" id="2.130.10.10">
    <property type="entry name" value="YVTN repeat-like/Quinoprotein amine dehydrogenase"/>
    <property type="match status" value="1"/>
</dbReference>
<organism evidence="2 3">
    <name type="scientific">Candidatus Kapaibacterium thiocyanatum</name>
    <dbReference type="NCBI Taxonomy" id="1895771"/>
    <lineage>
        <taxon>Bacteria</taxon>
        <taxon>Pseudomonadati</taxon>
        <taxon>Candidatus Kapaibacteriota</taxon>
        <taxon>Candidatus Kapaibacteriia</taxon>
        <taxon>Candidatus Kapaibacteriales</taxon>
        <taxon>Candidatus Kapaibacteriaceae</taxon>
        <taxon>Candidatus Kapaibacterium</taxon>
    </lineage>
</organism>
<evidence type="ECO:0008006" key="4">
    <source>
        <dbReference type="Google" id="ProtNLM"/>
    </source>
</evidence>
<dbReference type="STRING" id="1895771.BGO89_12405"/>
<reference evidence="2 3" key="1">
    <citation type="submission" date="2016-09" db="EMBL/GenBank/DDBJ databases">
        <title>Genome-resolved meta-omics ties microbial dynamics to process performance in biotechnology for thiocyanate degradation.</title>
        <authorList>
            <person name="Kantor R.S."/>
            <person name="Huddy R.J."/>
            <person name="Iyer R."/>
            <person name="Thomas B.C."/>
            <person name="Brown C.T."/>
            <person name="Anantharaman K."/>
            <person name="Tringe S."/>
            <person name="Hettich R.L."/>
            <person name="Harrison S.T."/>
            <person name="Banfield J.F."/>
        </authorList>
    </citation>
    <scope>NUCLEOTIDE SEQUENCE [LARGE SCALE GENOMIC DNA]</scope>
    <source>
        <strain evidence="2">59-99</strain>
    </source>
</reference>
<gene>
    <name evidence="2" type="ORF">BGO89_12405</name>
</gene>
<evidence type="ECO:0000313" key="3">
    <source>
        <dbReference type="Proteomes" id="UP000184233"/>
    </source>
</evidence>
<accession>A0A1M3KY15</accession>
<evidence type="ECO:0000313" key="2">
    <source>
        <dbReference type="EMBL" id="OJX57280.1"/>
    </source>
</evidence>
<dbReference type="CDD" id="cd15482">
    <property type="entry name" value="Sialidase_non-viral"/>
    <property type="match status" value="1"/>
</dbReference>
<feature type="region of interest" description="Disordered" evidence="1">
    <location>
        <begin position="365"/>
        <end position="386"/>
    </location>
</feature>
<dbReference type="EMBL" id="MKVH01000024">
    <property type="protein sequence ID" value="OJX57280.1"/>
    <property type="molecule type" value="Genomic_DNA"/>
</dbReference>
<proteinExistence type="predicted"/>